<keyword evidence="3 6" id="KW-0812">Transmembrane</keyword>
<comment type="similarity">
    <text evidence="2 6">Belongs to the SURF1 family.</text>
</comment>
<keyword evidence="6" id="KW-1003">Cell membrane</keyword>
<dbReference type="InterPro" id="IPR002994">
    <property type="entry name" value="Surf1/Shy1"/>
</dbReference>
<keyword evidence="4 6" id="KW-1133">Transmembrane helix</keyword>
<dbReference type="CDD" id="cd06662">
    <property type="entry name" value="SURF1"/>
    <property type="match status" value="1"/>
</dbReference>
<protein>
    <recommendedName>
        <fullName evidence="6">SURF1-like protein</fullName>
    </recommendedName>
</protein>
<name>A0A7T4UT41_9GAMM</name>
<dbReference type="PROSITE" id="PS50895">
    <property type="entry name" value="SURF1"/>
    <property type="match status" value="1"/>
</dbReference>
<dbReference type="Proteomes" id="UP000596063">
    <property type="component" value="Chromosome"/>
</dbReference>
<gene>
    <name evidence="7" type="ORF">I6N98_04960</name>
</gene>
<keyword evidence="5 6" id="KW-0472">Membrane</keyword>
<dbReference type="PANTHER" id="PTHR23427">
    <property type="entry name" value="SURFEIT LOCUS PROTEIN"/>
    <property type="match status" value="1"/>
</dbReference>
<feature type="transmembrane region" description="Helical" evidence="6">
    <location>
        <begin position="200"/>
        <end position="221"/>
    </location>
</feature>
<dbReference type="EMBL" id="CP066167">
    <property type="protein sequence ID" value="QQD20075.1"/>
    <property type="molecule type" value="Genomic_DNA"/>
</dbReference>
<comment type="caution">
    <text evidence="6">Lacks conserved residue(s) required for the propagation of feature annotation.</text>
</comment>
<sequence length="239" mass="25953">MLLALAGALAFVGFVALGNWQLERLEWKRGLIERVESRVGSPAEEAPQRARWAAVNRQDDEYRHVAVAGEFLSELDTLVVAATELGSGYWVVTPLRRVDGDVVLINRGYIPQGVEPVPPPKGEVRISGLLRITEPGGSVLRDNDPMAGRWYSRDVAAIAAARGIEAAPYFIDAAANQAGSPGGAGPVGGLTVLRFHNNHLVYALTWYGLALMVVAAGVLVWRESRKVKKRGEPREPRGR</sequence>
<evidence type="ECO:0000256" key="2">
    <source>
        <dbReference type="ARBA" id="ARBA00007165"/>
    </source>
</evidence>
<evidence type="ECO:0000313" key="8">
    <source>
        <dbReference type="Proteomes" id="UP000596063"/>
    </source>
</evidence>
<proteinExistence type="inferred from homology"/>
<dbReference type="PANTHER" id="PTHR23427:SF2">
    <property type="entry name" value="SURFEIT LOCUS PROTEIN 1"/>
    <property type="match status" value="1"/>
</dbReference>
<evidence type="ECO:0000256" key="4">
    <source>
        <dbReference type="ARBA" id="ARBA00022989"/>
    </source>
</evidence>
<comment type="subcellular location">
    <subcellularLocation>
        <location evidence="6">Cell membrane</location>
        <topology evidence="6">Multi-pass membrane protein</topology>
    </subcellularLocation>
    <subcellularLocation>
        <location evidence="1">Membrane</location>
    </subcellularLocation>
</comment>
<dbReference type="AlphaFoldDB" id="A0A7T4UT41"/>
<organism evidence="7 8">
    <name type="scientific">Spongiibacter nanhainus</name>
    <dbReference type="NCBI Taxonomy" id="2794344"/>
    <lineage>
        <taxon>Bacteria</taxon>
        <taxon>Pseudomonadati</taxon>
        <taxon>Pseudomonadota</taxon>
        <taxon>Gammaproteobacteria</taxon>
        <taxon>Cellvibrionales</taxon>
        <taxon>Spongiibacteraceae</taxon>
        <taxon>Spongiibacter</taxon>
    </lineage>
</organism>
<evidence type="ECO:0000256" key="6">
    <source>
        <dbReference type="RuleBase" id="RU363076"/>
    </source>
</evidence>
<evidence type="ECO:0000256" key="1">
    <source>
        <dbReference type="ARBA" id="ARBA00004370"/>
    </source>
</evidence>
<dbReference type="InterPro" id="IPR045214">
    <property type="entry name" value="Surf1/Surf4"/>
</dbReference>
<evidence type="ECO:0000256" key="3">
    <source>
        <dbReference type="ARBA" id="ARBA00022692"/>
    </source>
</evidence>
<dbReference type="KEGG" id="snan:I6N98_04960"/>
<evidence type="ECO:0000256" key="5">
    <source>
        <dbReference type="ARBA" id="ARBA00023136"/>
    </source>
</evidence>
<accession>A0A7T4UT41</accession>
<dbReference type="Pfam" id="PF02104">
    <property type="entry name" value="SURF1"/>
    <property type="match status" value="1"/>
</dbReference>
<dbReference type="GO" id="GO:0005886">
    <property type="term" value="C:plasma membrane"/>
    <property type="evidence" value="ECO:0007669"/>
    <property type="project" value="UniProtKB-SubCell"/>
</dbReference>
<keyword evidence="8" id="KW-1185">Reference proteome</keyword>
<reference evidence="7 8" key="1">
    <citation type="submission" date="2020-12" db="EMBL/GenBank/DDBJ databases">
        <authorList>
            <person name="Shan Y."/>
        </authorList>
    </citation>
    <scope>NUCLEOTIDE SEQUENCE [LARGE SCALE GENOMIC DNA]</scope>
    <source>
        <strain evidence="8">csc3.9</strain>
    </source>
</reference>
<evidence type="ECO:0000313" key="7">
    <source>
        <dbReference type="EMBL" id="QQD20075.1"/>
    </source>
</evidence>